<dbReference type="AlphaFoldDB" id="A0A0F5JF60"/>
<keyword evidence="1" id="KW-0547">Nucleotide-binding</keyword>
<organism evidence="6 7">
    <name type="scientific">Parabacteroides goldsteinii DSM 19448 = WAL 12034</name>
    <dbReference type="NCBI Taxonomy" id="927665"/>
    <lineage>
        <taxon>Bacteria</taxon>
        <taxon>Pseudomonadati</taxon>
        <taxon>Bacteroidota</taxon>
        <taxon>Bacteroidia</taxon>
        <taxon>Bacteroidales</taxon>
        <taxon>Tannerellaceae</taxon>
        <taxon>Parabacteroides</taxon>
    </lineage>
</organism>
<keyword evidence="3" id="KW-0238">DNA-binding</keyword>
<dbReference type="Proteomes" id="UP000033047">
    <property type="component" value="Unassembled WGS sequence"/>
</dbReference>
<feature type="transmembrane region" description="Helical" evidence="4">
    <location>
        <begin position="244"/>
        <end position="266"/>
    </location>
</feature>
<evidence type="ECO:0000313" key="6">
    <source>
        <dbReference type="EMBL" id="KKB56404.1"/>
    </source>
</evidence>
<evidence type="ECO:0000256" key="3">
    <source>
        <dbReference type="ARBA" id="ARBA00023125"/>
    </source>
</evidence>
<protein>
    <recommendedName>
        <fullName evidence="5">DNA mismatch repair proteins mutS family domain-containing protein</fullName>
    </recommendedName>
</protein>
<dbReference type="Gene3D" id="3.40.50.300">
    <property type="entry name" value="P-loop containing nucleotide triphosphate hydrolases"/>
    <property type="match status" value="1"/>
</dbReference>
<dbReference type="InterPro" id="IPR045076">
    <property type="entry name" value="MutS"/>
</dbReference>
<dbReference type="GO" id="GO:0030983">
    <property type="term" value="F:mismatched DNA binding"/>
    <property type="evidence" value="ECO:0007669"/>
    <property type="project" value="InterPro"/>
</dbReference>
<dbReference type="GO" id="GO:0005524">
    <property type="term" value="F:ATP binding"/>
    <property type="evidence" value="ECO:0007669"/>
    <property type="project" value="UniProtKB-KW"/>
</dbReference>
<dbReference type="GO" id="GO:0140664">
    <property type="term" value="F:ATP-dependent DNA damage sensor activity"/>
    <property type="evidence" value="ECO:0007669"/>
    <property type="project" value="InterPro"/>
</dbReference>
<comment type="caution">
    <text evidence="6">The sequence shown here is derived from an EMBL/GenBank/DDBJ whole genome shotgun (WGS) entry which is preliminary data.</text>
</comment>
<dbReference type="EMBL" id="AQHV01000011">
    <property type="protein sequence ID" value="KKB56404.1"/>
    <property type="molecule type" value="Genomic_DNA"/>
</dbReference>
<evidence type="ECO:0000256" key="1">
    <source>
        <dbReference type="ARBA" id="ARBA00022741"/>
    </source>
</evidence>
<dbReference type="SUPFAM" id="SSF52540">
    <property type="entry name" value="P-loop containing nucleoside triphosphate hydrolases"/>
    <property type="match status" value="1"/>
</dbReference>
<dbReference type="GO" id="GO:0006298">
    <property type="term" value="P:mismatch repair"/>
    <property type="evidence" value="ECO:0007669"/>
    <property type="project" value="InterPro"/>
</dbReference>
<dbReference type="SMART" id="SM00534">
    <property type="entry name" value="MUTSac"/>
    <property type="match status" value="1"/>
</dbReference>
<dbReference type="PATRIC" id="fig|927665.4.peg.2446"/>
<keyword evidence="4" id="KW-0812">Transmembrane</keyword>
<evidence type="ECO:0000256" key="4">
    <source>
        <dbReference type="SAM" id="Phobius"/>
    </source>
</evidence>
<dbReference type="InterPro" id="IPR000432">
    <property type="entry name" value="DNA_mismatch_repair_MutS_C"/>
</dbReference>
<keyword evidence="2" id="KW-0067">ATP-binding</keyword>
<dbReference type="STRING" id="927665.HMPREF1535_02379"/>
<reference evidence="6 7" key="1">
    <citation type="submission" date="2013-04" db="EMBL/GenBank/DDBJ databases">
        <title>The Genome Sequence of Parabacteroides goldsteinii DSM 19448.</title>
        <authorList>
            <consortium name="The Broad Institute Genomics Platform"/>
            <person name="Earl A."/>
            <person name="Ward D."/>
            <person name="Feldgarden M."/>
            <person name="Gevers D."/>
            <person name="Martens E."/>
            <person name="Sakamoto M."/>
            <person name="Benno Y."/>
            <person name="Song Y."/>
            <person name="Liu C."/>
            <person name="Lee J."/>
            <person name="Bolanos M."/>
            <person name="Vaisanen M.L."/>
            <person name="Finegold S.M."/>
            <person name="Walker B."/>
            <person name="Young S."/>
            <person name="Zeng Q."/>
            <person name="Gargeya S."/>
            <person name="Fitzgerald M."/>
            <person name="Haas B."/>
            <person name="Abouelleil A."/>
            <person name="Allen A.W."/>
            <person name="Alvarado L."/>
            <person name="Arachchi H.M."/>
            <person name="Berlin A.M."/>
            <person name="Chapman S.B."/>
            <person name="Gainer-Dewar J."/>
            <person name="Goldberg J."/>
            <person name="Griggs A."/>
            <person name="Gujja S."/>
            <person name="Hansen M."/>
            <person name="Howarth C."/>
            <person name="Imamovic A."/>
            <person name="Ireland A."/>
            <person name="Larimer J."/>
            <person name="McCowan C."/>
            <person name="Murphy C."/>
            <person name="Pearson M."/>
            <person name="Poon T.W."/>
            <person name="Priest M."/>
            <person name="Roberts A."/>
            <person name="Saif S."/>
            <person name="Shea T."/>
            <person name="Sisk P."/>
            <person name="Sykes S."/>
            <person name="Wortman J."/>
            <person name="Nusbaum C."/>
            <person name="Birren B."/>
        </authorList>
    </citation>
    <scope>NUCLEOTIDE SEQUENCE [LARGE SCALE GENOMIC DNA]</scope>
    <source>
        <strain evidence="6 7">DSM 19448</strain>
    </source>
</reference>
<name>A0A0F5JF60_9BACT</name>
<dbReference type="PANTHER" id="PTHR11361">
    <property type="entry name" value="DNA MISMATCH REPAIR PROTEIN MUTS FAMILY MEMBER"/>
    <property type="match status" value="1"/>
</dbReference>
<gene>
    <name evidence="6" type="ORF">HMPREF1535_02379</name>
</gene>
<dbReference type="HOGENOM" id="CLU_030717_1_0_10"/>
<feature type="domain" description="DNA mismatch repair proteins mutS family" evidence="5">
    <location>
        <begin position="340"/>
        <end position="526"/>
    </location>
</feature>
<keyword evidence="4" id="KW-0472">Membrane</keyword>
<evidence type="ECO:0000256" key="2">
    <source>
        <dbReference type="ARBA" id="ARBA00022840"/>
    </source>
</evidence>
<sequence length="531" mass="60344">MNIRKPWKQTPSYKGEEKAESYNFFDISSFFRFDTHRNALGVLSDQTCSDLGFEDLFMFSDRTASRVGQQYLYNLMRIIPDKAGEIERHEALINELSSHPDLQEELVKDLQILNTHEAYSIASLMGIGFPAVPVWRKILFRICGFLPALFLLLLYFYQAGAWLLLLIAAILVNGVIHYGNKPNNLNFLISIPQLIRLLNISGKLSKNPLFTELGKEVPEALSSLETLRKASGHLRMESKMDSDLAVILWAIMECVKIFFLAEPIAYHKVITLLKDKNRQIETVFRFVGLADSLSSVAFLRKSLPYYCLPEKPEGEVRMETEEMFHPLLKNCVANTIRIEGRSILFTGSNMSGKTTFIRTLGVNMLATQTLHTAFARRMQMKTPVMIHAALMLSDSLSDGKSFYLKEVESIRDMLSCSCSEHINLFLLDEIFKGTNTTERIAAAKAVLSYLNTSNNIVIVSTHDAELGTFLKNEYDLYHFCETIANGILSFDYKLKAGNLYQRNAIRILEINDYPATLIEDAYSVIRQIEGR</sequence>
<dbReference type="PANTHER" id="PTHR11361:SF152">
    <property type="entry name" value="DNA MISMATCH REPAIR PROTEIN"/>
    <property type="match status" value="1"/>
</dbReference>
<feature type="transmembrane region" description="Helical" evidence="4">
    <location>
        <begin position="138"/>
        <end position="156"/>
    </location>
</feature>
<proteinExistence type="predicted"/>
<dbReference type="GO" id="GO:0005829">
    <property type="term" value="C:cytosol"/>
    <property type="evidence" value="ECO:0007669"/>
    <property type="project" value="TreeGrafter"/>
</dbReference>
<evidence type="ECO:0000313" key="7">
    <source>
        <dbReference type="Proteomes" id="UP000033047"/>
    </source>
</evidence>
<dbReference type="Pfam" id="PF00488">
    <property type="entry name" value="MutS_V"/>
    <property type="match status" value="1"/>
</dbReference>
<dbReference type="InterPro" id="IPR027417">
    <property type="entry name" value="P-loop_NTPase"/>
</dbReference>
<accession>A0A0F5JF60</accession>
<keyword evidence="4" id="KW-1133">Transmembrane helix</keyword>
<evidence type="ECO:0000259" key="5">
    <source>
        <dbReference type="SMART" id="SM00534"/>
    </source>
</evidence>
<feature type="transmembrane region" description="Helical" evidence="4">
    <location>
        <begin position="162"/>
        <end position="179"/>
    </location>
</feature>